<dbReference type="EMBL" id="SCEB01005202">
    <property type="protein sequence ID" value="RXM93076.1"/>
    <property type="molecule type" value="Genomic_DNA"/>
</dbReference>
<gene>
    <name evidence="3" type="ORF">EOD39_19462</name>
</gene>
<keyword evidence="1" id="KW-0812">Transmembrane</keyword>
<dbReference type="PANTHER" id="PTHR19346:SF2">
    <property type="entry name" value="SOLUTE CARRIER FAMILY 35 MEMBER F4"/>
    <property type="match status" value="1"/>
</dbReference>
<organism evidence="3 4">
    <name type="scientific">Acipenser ruthenus</name>
    <name type="common">Sterlet sturgeon</name>
    <dbReference type="NCBI Taxonomy" id="7906"/>
    <lineage>
        <taxon>Eukaryota</taxon>
        <taxon>Metazoa</taxon>
        <taxon>Chordata</taxon>
        <taxon>Craniata</taxon>
        <taxon>Vertebrata</taxon>
        <taxon>Euteleostomi</taxon>
        <taxon>Actinopterygii</taxon>
        <taxon>Chondrostei</taxon>
        <taxon>Acipenseriformes</taxon>
        <taxon>Acipenseridae</taxon>
        <taxon>Acipenser</taxon>
    </lineage>
</organism>
<dbReference type="InterPro" id="IPR000620">
    <property type="entry name" value="EamA_dom"/>
</dbReference>
<evidence type="ECO:0000256" key="1">
    <source>
        <dbReference type="SAM" id="Phobius"/>
    </source>
</evidence>
<evidence type="ECO:0000313" key="3">
    <source>
        <dbReference type="EMBL" id="RXM93076.1"/>
    </source>
</evidence>
<feature type="transmembrane region" description="Helical" evidence="1">
    <location>
        <begin position="140"/>
        <end position="171"/>
    </location>
</feature>
<evidence type="ECO:0000259" key="2">
    <source>
        <dbReference type="Pfam" id="PF00892"/>
    </source>
</evidence>
<protein>
    <submittedName>
        <fullName evidence="3">Solute carrier family 35 member F4</fullName>
    </submittedName>
</protein>
<keyword evidence="1" id="KW-1133">Transmembrane helix</keyword>
<dbReference type="InterPro" id="IPR026505">
    <property type="entry name" value="Solute_c_fam_35_mem_F3/F4"/>
</dbReference>
<sequence>MLALRRISPSDAAAIFCCNKAFVFLLSWIILKERFMGVRIVAAILSITGIVMMAYADGFHSDSITGVALVVGSASSSALYKVLFKLLVGEVKFGEVAVFLSALGLCNLLLLSWLSLILYITRVEYWPSAQLVPWEQLCTLAALLLTFNVLVNFGIVLTYPSLISVGVFLSVPANAGRSRSRREPALLNTPQHSTEKG</sequence>
<accession>A0A444UY00</accession>
<dbReference type="InterPro" id="IPR037185">
    <property type="entry name" value="EmrE-like"/>
</dbReference>
<feature type="transmembrane region" description="Helical" evidence="1">
    <location>
        <begin position="64"/>
        <end position="84"/>
    </location>
</feature>
<dbReference type="Proteomes" id="UP000289886">
    <property type="component" value="Unassembled WGS sequence"/>
</dbReference>
<proteinExistence type="predicted"/>
<dbReference type="SUPFAM" id="SSF103481">
    <property type="entry name" value="Multidrug resistance efflux transporter EmrE"/>
    <property type="match status" value="1"/>
</dbReference>
<dbReference type="AlphaFoldDB" id="A0A444UY00"/>
<feature type="transmembrane region" description="Helical" evidence="1">
    <location>
        <begin position="12"/>
        <end position="31"/>
    </location>
</feature>
<keyword evidence="4" id="KW-1185">Reference proteome</keyword>
<dbReference type="GO" id="GO:0016020">
    <property type="term" value="C:membrane"/>
    <property type="evidence" value="ECO:0007669"/>
    <property type="project" value="InterPro"/>
</dbReference>
<dbReference type="Gene3D" id="1.10.3730.20">
    <property type="match status" value="1"/>
</dbReference>
<comment type="caution">
    <text evidence="3">The sequence shown here is derived from an EMBL/GenBank/DDBJ whole genome shotgun (WGS) entry which is preliminary data.</text>
</comment>
<feature type="domain" description="EamA" evidence="2">
    <location>
        <begin position="3"/>
        <end position="54"/>
    </location>
</feature>
<keyword evidence="1" id="KW-0472">Membrane</keyword>
<reference evidence="3 4" key="1">
    <citation type="submission" date="2019-01" db="EMBL/GenBank/DDBJ databases">
        <title>Draft Genome and Complete Hox-Cluster Characterization of the Sterlet Sturgeon (Acipenser ruthenus).</title>
        <authorList>
            <person name="Wei Q."/>
        </authorList>
    </citation>
    <scope>NUCLEOTIDE SEQUENCE [LARGE SCALE GENOMIC DNA]</scope>
    <source>
        <strain evidence="3">WHYD16114868_AA</strain>
        <tissue evidence="3">Blood</tissue>
    </source>
</reference>
<feature type="transmembrane region" description="Helical" evidence="1">
    <location>
        <begin position="38"/>
        <end position="58"/>
    </location>
</feature>
<feature type="transmembrane region" description="Helical" evidence="1">
    <location>
        <begin position="96"/>
        <end position="120"/>
    </location>
</feature>
<dbReference type="PANTHER" id="PTHR19346">
    <property type="entry name" value="SUGAR PHOSPHATE TRANSPORTER DOMAIN-CONTAINING PROTEIN"/>
    <property type="match status" value="1"/>
</dbReference>
<name>A0A444UY00_ACIRT</name>
<evidence type="ECO:0000313" key="4">
    <source>
        <dbReference type="Proteomes" id="UP000289886"/>
    </source>
</evidence>
<dbReference type="Pfam" id="PF00892">
    <property type="entry name" value="EamA"/>
    <property type="match status" value="1"/>
</dbReference>